<dbReference type="Proteomes" id="UP000772181">
    <property type="component" value="Unassembled WGS sequence"/>
</dbReference>
<dbReference type="AlphaFoldDB" id="A0A933LP77"/>
<evidence type="ECO:0000313" key="5">
    <source>
        <dbReference type="Proteomes" id="UP000772181"/>
    </source>
</evidence>
<evidence type="ECO:0000313" key="4">
    <source>
        <dbReference type="EMBL" id="MBI4594780.1"/>
    </source>
</evidence>
<dbReference type="GO" id="GO:0008483">
    <property type="term" value="F:transaminase activity"/>
    <property type="evidence" value="ECO:0007669"/>
    <property type="project" value="UniProtKB-KW"/>
</dbReference>
<protein>
    <submittedName>
        <fullName evidence="4">DegT/DnrJ/EryC1/StrS family aminotransferase</fullName>
    </submittedName>
</protein>
<dbReference type="PANTHER" id="PTHR30244:SF36">
    <property type="entry name" value="3-OXO-GLUCOSE-6-PHOSPHATE:GLUTAMATE AMINOTRANSFERASE"/>
    <property type="match status" value="1"/>
</dbReference>
<sequence>MTLCFQGKVEGWTLSNSIPSLYAELSETIGAHEASHKLKEALDFLPALPLNEEAIRLILDQIEPGALIQDSLRLQICEQFGLDYFVTEGADRISAQHNRGFKSVGIVNPATFLSIFREASQKPIKKVPLLDTKAAYHQIYNRIHGAINRVVLSGKFILGKEVKELEEALASYCHCRYAIGLSSGTDALLVALMASKIKPGEIVATTPYSFFATAGVIARLGARPLFVDIDRETYNIDPIKLKEALMKLQPLDLSKVKAIIPVHLFGQCADLEPILSLADQYQLAVIEDAAQAIGARDKTGHLAGSLGTMGCFSFFPSKNLGGFGDSGLLTTNNGELAESVEMLRTHGAKQKYYHRLIGGNFRMDALQAAIIKEKLPFLDEWTRMRQENARFYSTGFKELNLDHVISLPKTPAGVVHIFNQYVIRAPKRDALKAFLSQKGIDTEIYYPIPLHLQECFAYLGYKMGDFPESEQASQETLALPVYPGLTQAMQEYVMKSIKAFYSGQKD</sequence>
<name>A0A933LP77_UNCTE</name>
<accession>A0A933LP77</accession>
<dbReference type="EMBL" id="JACQWF010000009">
    <property type="protein sequence ID" value="MBI4594780.1"/>
    <property type="molecule type" value="Genomic_DNA"/>
</dbReference>
<dbReference type="InterPro" id="IPR015424">
    <property type="entry name" value="PyrdxlP-dep_Trfase"/>
</dbReference>
<comment type="similarity">
    <text evidence="2 3">Belongs to the DegT/DnrJ/EryC1 family.</text>
</comment>
<reference evidence="4" key="1">
    <citation type="submission" date="2020-07" db="EMBL/GenBank/DDBJ databases">
        <title>Huge and variable diversity of episymbiotic CPR bacteria and DPANN archaea in groundwater ecosystems.</title>
        <authorList>
            <person name="He C.Y."/>
            <person name="Keren R."/>
            <person name="Whittaker M."/>
            <person name="Farag I.F."/>
            <person name="Doudna J."/>
            <person name="Cate J.H.D."/>
            <person name="Banfield J.F."/>
        </authorList>
    </citation>
    <scope>NUCLEOTIDE SEQUENCE</scope>
    <source>
        <strain evidence="4">NC_groundwater_1482_Ag_S-0.65um_47_24</strain>
    </source>
</reference>
<dbReference type="InterPro" id="IPR015422">
    <property type="entry name" value="PyrdxlP-dep_Trfase_small"/>
</dbReference>
<keyword evidence="4" id="KW-0808">Transferase</keyword>
<dbReference type="Pfam" id="PF01041">
    <property type="entry name" value="DegT_DnrJ_EryC1"/>
    <property type="match status" value="1"/>
</dbReference>
<dbReference type="InterPro" id="IPR015421">
    <property type="entry name" value="PyrdxlP-dep_Trfase_major"/>
</dbReference>
<dbReference type="CDD" id="cd00616">
    <property type="entry name" value="AHBA_syn"/>
    <property type="match status" value="1"/>
</dbReference>
<proteinExistence type="inferred from homology"/>
<dbReference type="InterPro" id="IPR000653">
    <property type="entry name" value="DegT/StrS_aminotransferase"/>
</dbReference>
<evidence type="ECO:0000256" key="3">
    <source>
        <dbReference type="RuleBase" id="RU004508"/>
    </source>
</evidence>
<dbReference type="GO" id="GO:0000271">
    <property type="term" value="P:polysaccharide biosynthetic process"/>
    <property type="evidence" value="ECO:0007669"/>
    <property type="project" value="TreeGrafter"/>
</dbReference>
<gene>
    <name evidence="4" type="ORF">HY730_00190</name>
</gene>
<dbReference type="PANTHER" id="PTHR30244">
    <property type="entry name" value="TRANSAMINASE"/>
    <property type="match status" value="1"/>
</dbReference>
<evidence type="ECO:0000256" key="1">
    <source>
        <dbReference type="ARBA" id="ARBA00022898"/>
    </source>
</evidence>
<keyword evidence="4" id="KW-0032">Aminotransferase</keyword>
<evidence type="ECO:0000256" key="2">
    <source>
        <dbReference type="ARBA" id="ARBA00037999"/>
    </source>
</evidence>
<organism evidence="4 5">
    <name type="scientific">Tectimicrobiota bacterium</name>
    <dbReference type="NCBI Taxonomy" id="2528274"/>
    <lineage>
        <taxon>Bacteria</taxon>
        <taxon>Pseudomonadati</taxon>
        <taxon>Nitrospinota/Tectimicrobiota group</taxon>
        <taxon>Candidatus Tectimicrobiota</taxon>
    </lineage>
</organism>
<comment type="caution">
    <text evidence="4">The sequence shown here is derived from an EMBL/GenBank/DDBJ whole genome shotgun (WGS) entry which is preliminary data.</text>
</comment>
<dbReference type="Gene3D" id="3.40.640.10">
    <property type="entry name" value="Type I PLP-dependent aspartate aminotransferase-like (Major domain)"/>
    <property type="match status" value="1"/>
</dbReference>
<dbReference type="SUPFAM" id="SSF53383">
    <property type="entry name" value="PLP-dependent transferases"/>
    <property type="match status" value="1"/>
</dbReference>
<dbReference type="Gene3D" id="3.90.1150.10">
    <property type="entry name" value="Aspartate Aminotransferase, domain 1"/>
    <property type="match status" value="1"/>
</dbReference>
<dbReference type="GO" id="GO:0030170">
    <property type="term" value="F:pyridoxal phosphate binding"/>
    <property type="evidence" value="ECO:0007669"/>
    <property type="project" value="TreeGrafter"/>
</dbReference>
<keyword evidence="1 3" id="KW-0663">Pyridoxal phosphate</keyword>